<evidence type="ECO:0000313" key="4">
    <source>
        <dbReference type="Proteomes" id="UP000182409"/>
    </source>
</evidence>
<sequence length="471" mass="52932">MNARPAKAHARFGHHGRWSHVWLALLYLCALSLLIIWEYRERLDVLSSECVLRDETRSSAYSQWYSKFLGWASPVTTGHVVTVVIPAELEEVQSNVCLGRAYLADVLRAVARENPSVIMVDKFFSPNACSREPATTDALLQAVRSIHAPIVVGESTDGIEERVGNACLVRKPQLDFASANVVRGLTRLDSETERLPLRWQVLESSPDEHVQHAEAEPKAEFVDSLMLSAVKQYDPAFAQHRSVQRLIDRDDHAYANLAMPLPRVTTTELLCSSGDDAARQRWGVPCTGQALPARLLGKVAVIGSESNTDLKTVLGRRMWGFQLQAVYVESLLSGDYLRTLPMAFSFGLFAVFVLVMEGLPVVLVTYRPHWRNKFLLRYAYPRQRYVWVVFWAVVLIAGTSVLALALRFLPPLLIFGDILFIAITRLLHFSAESVEHPLVHAHHHHRKDEHHAKDQPAQLEAGSYEAETHQG</sequence>
<proteinExistence type="predicted"/>
<reference evidence="3 4" key="1">
    <citation type="submission" date="2016-10" db="EMBL/GenBank/DDBJ databases">
        <authorList>
            <person name="de Groot N.N."/>
        </authorList>
    </citation>
    <scope>NUCLEOTIDE SEQUENCE [LARGE SCALE GENOMIC DNA]</scope>
    <source>
        <strain evidence="3 4">AB35.6</strain>
    </source>
</reference>
<dbReference type="InterPro" id="IPR007890">
    <property type="entry name" value="CHASE2"/>
</dbReference>
<gene>
    <name evidence="3" type="ORF">SAMN05443244_1627</name>
</gene>
<protein>
    <submittedName>
        <fullName evidence="3">CHASE2 domain-containing protein</fullName>
    </submittedName>
</protein>
<evidence type="ECO:0000313" key="3">
    <source>
        <dbReference type="EMBL" id="SEB71049.1"/>
    </source>
</evidence>
<keyword evidence="1" id="KW-0472">Membrane</keyword>
<evidence type="ECO:0000256" key="1">
    <source>
        <dbReference type="SAM" id="Phobius"/>
    </source>
</evidence>
<feature type="transmembrane region" description="Helical" evidence="1">
    <location>
        <begin position="385"/>
        <end position="406"/>
    </location>
</feature>
<feature type="domain" description="CHASE2" evidence="2">
    <location>
        <begin position="75"/>
        <end position="354"/>
    </location>
</feature>
<feature type="transmembrane region" description="Helical" evidence="1">
    <location>
        <begin position="21"/>
        <end position="39"/>
    </location>
</feature>
<accession>A0A1H4LJU0</accession>
<keyword evidence="1" id="KW-1133">Transmembrane helix</keyword>
<dbReference type="Pfam" id="PF05226">
    <property type="entry name" value="CHASE2"/>
    <property type="match status" value="1"/>
</dbReference>
<name>A0A1H4LJU0_9BACT</name>
<dbReference type="AlphaFoldDB" id="A0A1H4LJU0"/>
<dbReference type="RefSeq" id="WP_170834987.1">
    <property type="nucleotide sequence ID" value="NZ_FNSD01000001.1"/>
</dbReference>
<keyword evidence="1" id="KW-0812">Transmembrane</keyword>
<dbReference type="EMBL" id="FNSD01000001">
    <property type="protein sequence ID" value="SEB71049.1"/>
    <property type="molecule type" value="Genomic_DNA"/>
</dbReference>
<organism evidence="3 4">
    <name type="scientific">Terriglobus roseus</name>
    <dbReference type="NCBI Taxonomy" id="392734"/>
    <lineage>
        <taxon>Bacteria</taxon>
        <taxon>Pseudomonadati</taxon>
        <taxon>Acidobacteriota</taxon>
        <taxon>Terriglobia</taxon>
        <taxon>Terriglobales</taxon>
        <taxon>Acidobacteriaceae</taxon>
        <taxon>Terriglobus</taxon>
    </lineage>
</organism>
<dbReference type="Proteomes" id="UP000182409">
    <property type="component" value="Unassembled WGS sequence"/>
</dbReference>
<feature type="transmembrane region" description="Helical" evidence="1">
    <location>
        <begin position="342"/>
        <end position="364"/>
    </location>
</feature>
<evidence type="ECO:0000259" key="2">
    <source>
        <dbReference type="Pfam" id="PF05226"/>
    </source>
</evidence>